<reference evidence="4 6" key="2">
    <citation type="submission" date="2020-05" db="EMBL/GenBank/DDBJ databases">
        <authorList>
            <person name="Campoy J."/>
            <person name="Schneeberger K."/>
            <person name="Spophaly S."/>
        </authorList>
    </citation>
    <scope>NUCLEOTIDE SEQUENCE [LARGE SCALE GENOMIC DNA]</scope>
    <source>
        <strain evidence="4">PruArmRojPasFocal</strain>
    </source>
</reference>
<dbReference type="EMBL" id="CAEKKB010000001">
    <property type="protein sequence ID" value="CAB4297718.1"/>
    <property type="molecule type" value="Genomic_DNA"/>
</dbReference>
<keyword evidence="2" id="KW-0677">Repeat</keyword>
<dbReference type="PANTHER" id="PTHR11017">
    <property type="entry name" value="LEUCINE-RICH REPEAT-CONTAINING PROTEIN"/>
    <property type="match status" value="1"/>
</dbReference>
<name>A0A6J5TTA5_PRUAR</name>
<sequence length="263" mass="30467">MDSYGFLRMHDLLQQMGQEVVRRESPDEPGRRSRLWNRKDVNYILSQNAGTETIEGIMVDVEYLGVVHVNSKSFSKKNKLRYLKLMVHWKHLFFQHLEKQGCMNVDFIPPRSRCEFVVPGNEIPEWVNHKSVGSPSVSAELDPGWLTDHKWIGFSLCVVFAVPEHQLYGSEEDLDNFLCKLSINGEVGTPSVNYALESLLPDMSNHLWLCYLPPHECYFYFWCENIYSNIEASFGFIGSTVEVIECGFHLVYEEDFEVLVKKT</sequence>
<evidence type="ECO:0000259" key="3">
    <source>
        <dbReference type="Pfam" id="PF20160"/>
    </source>
</evidence>
<evidence type="ECO:0000313" key="6">
    <source>
        <dbReference type="Proteomes" id="UP000507222"/>
    </source>
</evidence>
<accession>A0A6J5TTA5</accession>
<dbReference type="InterPro" id="IPR044974">
    <property type="entry name" value="Disease_R_plants"/>
</dbReference>
<dbReference type="AlphaFoldDB" id="A0A6J5TTA5"/>
<keyword evidence="1" id="KW-0433">Leucine-rich repeat</keyword>
<evidence type="ECO:0000256" key="2">
    <source>
        <dbReference type="ARBA" id="ARBA00022737"/>
    </source>
</evidence>
<evidence type="ECO:0000313" key="4">
    <source>
        <dbReference type="EMBL" id="CAB4267221.1"/>
    </source>
</evidence>
<dbReference type="EMBL" id="CAEKDK010000001">
    <property type="protein sequence ID" value="CAB4267221.1"/>
    <property type="molecule type" value="Genomic_DNA"/>
</dbReference>
<evidence type="ECO:0000313" key="7">
    <source>
        <dbReference type="Proteomes" id="UP000507245"/>
    </source>
</evidence>
<dbReference type="OrthoDB" id="1930487at2759"/>
<evidence type="ECO:0000256" key="1">
    <source>
        <dbReference type="ARBA" id="ARBA00022614"/>
    </source>
</evidence>
<proteinExistence type="predicted"/>
<dbReference type="GO" id="GO:0006952">
    <property type="term" value="P:defense response"/>
    <property type="evidence" value="ECO:0007669"/>
    <property type="project" value="InterPro"/>
</dbReference>
<reference evidence="7" key="1">
    <citation type="journal article" date="2020" name="Genome Biol.">
        <title>Gamete binning: chromosome-level and haplotype-resolved genome assembly enabled by high-throughput single-cell sequencing of gamete genomes.</title>
        <authorList>
            <person name="Campoy J.A."/>
            <person name="Sun H."/>
            <person name="Goel M."/>
            <person name="Jiao W.-B."/>
            <person name="Folz-Donahue K."/>
            <person name="Wang N."/>
            <person name="Rubio M."/>
            <person name="Liu C."/>
            <person name="Kukat C."/>
            <person name="Ruiz D."/>
            <person name="Huettel B."/>
            <person name="Schneeberger K."/>
        </authorList>
    </citation>
    <scope>NUCLEOTIDE SEQUENCE [LARGE SCALE GENOMIC DNA]</scope>
    <source>
        <strain evidence="7">cv. Rojo Pasion</strain>
    </source>
</reference>
<dbReference type="Proteomes" id="UP000507245">
    <property type="component" value="Unassembled WGS sequence"/>
</dbReference>
<keyword evidence="7" id="KW-1185">Reference proteome</keyword>
<gene>
    <name evidence="4" type="ORF">CURHAP_LOCUS9830</name>
    <name evidence="5" type="ORF">ORAREDHAP_LOCUS9726</name>
</gene>
<dbReference type="PANTHER" id="PTHR11017:SF573">
    <property type="entry name" value="ADP-RIBOSYL CYCLASE_CYCLIC ADP-RIBOSE HYDROLASE"/>
    <property type="match status" value="1"/>
</dbReference>
<feature type="domain" description="C-JID" evidence="3">
    <location>
        <begin position="118"/>
        <end position="256"/>
    </location>
</feature>
<protein>
    <recommendedName>
        <fullName evidence="3">C-JID domain-containing protein</fullName>
    </recommendedName>
</protein>
<dbReference type="Pfam" id="PF20160">
    <property type="entry name" value="C-JID"/>
    <property type="match status" value="1"/>
</dbReference>
<evidence type="ECO:0000313" key="5">
    <source>
        <dbReference type="EMBL" id="CAB4297718.1"/>
    </source>
</evidence>
<dbReference type="Proteomes" id="UP000507222">
    <property type="component" value="Unassembled WGS sequence"/>
</dbReference>
<dbReference type="InterPro" id="IPR045344">
    <property type="entry name" value="C-JID"/>
</dbReference>
<organism evidence="4 6">
    <name type="scientific">Prunus armeniaca</name>
    <name type="common">Apricot</name>
    <name type="synonym">Armeniaca vulgaris</name>
    <dbReference type="NCBI Taxonomy" id="36596"/>
    <lineage>
        <taxon>Eukaryota</taxon>
        <taxon>Viridiplantae</taxon>
        <taxon>Streptophyta</taxon>
        <taxon>Embryophyta</taxon>
        <taxon>Tracheophyta</taxon>
        <taxon>Spermatophyta</taxon>
        <taxon>Magnoliopsida</taxon>
        <taxon>eudicotyledons</taxon>
        <taxon>Gunneridae</taxon>
        <taxon>Pentapetalae</taxon>
        <taxon>rosids</taxon>
        <taxon>fabids</taxon>
        <taxon>Rosales</taxon>
        <taxon>Rosaceae</taxon>
        <taxon>Amygdaloideae</taxon>
        <taxon>Amygdaleae</taxon>
        <taxon>Prunus</taxon>
    </lineage>
</organism>